<dbReference type="SFLD" id="SFLDG01141">
    <property type="entry name" value="C2.B.1:_Sucrose_Phosphatase_Li"/>
    <property type="match status" value="1"/>
</dbReference>
<evidence type="ECO:0000256" key="3">
    <source>
        <dbReference type="ARBA" id="ARBA00022676"/>
    </source>
</evidence>
<feature type="domain" description="Sucrose phosphatase-like" evidence="7">
    <location>
        <begin position="439"/>
        <end position="673"/>
    </location>
</feature>
<dbReference type="Pfam" id="PF00534">
    <property type="entry name" value="Glycos_transf_1"/>
    <property type="match status" value="1"/>
</dbReference>
<evidence type="ECO:0000313" key="9">
    <source>
        <dbReference type="EMBL" id="KLE35936.1"/>
    </source>
</evidence>
<dbReference type="InterPro" id="IPR044161">
    <property type="entry name" value="SPS"/>
</dbReference>
<keyword evidence="10" id="KW-1185">Reference proteome</keyword>
<dbReference type="Proteomes" id="UP000053464">
    <property type="component" value="Unassembled WGS sequence"/>
</dbReference>
<dbReference type="Gene3D" id="3.40.50.1000">
    <property type="entry name" value="HAD superfamily/HAD-like"/>
    <property type="match status" value="1"/>
</dbReference>
<dbReference type="PANTHER" id="PTHR46039">
    <property type="entry name" value="SUCROSE-PHOSPHATE SYNTHASE 3-RELATED"/>
    <property type="match status" value="1"/>
</dbReference>
<name>A0A0G9MYW2_9SPHN</name>
<organism evidence="9 10">
    <name type="scientific">Aurantiacibacter luteus</name>
    <dbReference type="NCBI Taxonomy" id="1581420"/>
    <lineage>
        <taxon>Bacteria</taxon>
        <taxon>Pseudomonadati</taxon>
        <taxon>Pseudomonadota</taxon>
        <taxon>Alphaproteobacteria</taxon>
        <taxon>Sphingomonadales</taxon>
        <taxon>Erythrobacteraceae</taxon>
        <taxon>Aurantiacibacter</taxon>
    </lineage>
</organism>
<sequence>MKIMTIALGGCLRAPPVAYGITEDTGGHITYVLGAADTLSRNPNVARVDIVTRRFEHSAYGAIHAQAEEWISPRLRIVRIQSGNPDYLAKEDLARDRPGFLAALLDHLADPAQRPDIIHAHFADAADVAAQVREVYGIPFIYTAHSLGADKCRADGHGLQLAARLAEEDRAIAAADAIIASSRDECERQLMAYPSARAGRINRLRPGIAVATPSASDLASARGLIAPFLRDPDRPMVLSIARPVQKKNLLTLVEAYAGNQVLRERTNLVLLAGLRSGLLDGEAEQREVMLGLVDAIDRHDLHGQIAWPRSHTRAHVDALYALARRSGGVFVNPALVEPYGLTLIEAAAHGLPVVATREGGPQDIVAELEHGTLVDPRSPAEIGAAAAELVTRRDRWQACSTNALRNVRAMNWDSYAEGFMTLAQRLIHPRPDWRARSPERLLLSDIDNTLTGCPAGANRLARYLSRHYATTRFGVATGRSLVEARRLLLEWGLPEPDVVVSSVGTEIYWRDGDDFVPDVAFATRIAEGWDTAAIEQALAGIPGLVPQATIEQRAFKRSYFVEGPEAAPLVEAGLRAAGVRARVVFSHSRFLDVLPVNAGKGNAMHHVSQVLGLPCERVIAAGDSGNDADMLTACPGAVVVANYDEDLAEVASLDHVYRARRAHAGGVLEGLLWHTRRHARMEATDVAA</sequence>
<dbReference type="InterPro" id="IPR028098">
    <property type="entry name" value="Glyco_trans_4-like_N"/>
</dbReference>
<dbReference type="EMBL" id="LBHB01000001">
    <property type="protein sequence ID" value="KLE35936.1"/>
    <property type="molecule type" value="Genomic_DNA"/>
</dbReference>
<evidence type="ECO:0000259" key="7">
    <source>
        <dbReference type="Pfam" id="PF05116"/>
    </source>
</evidence>
<feature type="domain" description="Glycosyl transferase family 1" evidence="6">
    <location>
        <begin position="229"/>
        <end position="403"/>
    </location>
</feature>
<comment type="similarity">
    <text evidence="1">Belongs to the glycosyltransferase 1 family.</text>
</comment>
<dbReference type="InterPro" id="IPR006380">
    <property type="entry name" value="SPP-like_dom"/>
</dbReference>
<evidence type="ECO:0000259" key="8">
    <source>
        <dbReference type="Pfam" id="PF13439"/>
    </source>
</evidence>
<dbReference type="Gene3D" id="3.90.1070.10">
    <property type="match status" value="1"/>
</dbReference>
<proteinExistence type="inferred from homology"/>
<dbReference type="InterPro" id="IPR036412">
    <property type="entry name" value="HAD-like_sf"/>
</dbReference>
<dbReference type="OrthoDB" id="7847955at2"/>
<dbReference type="SFLD" id="SFLDG01140">
    <property type="entry name" value="C2.B:_Phosphomannomutase_and_P"/>
    <property type="match status" value="1"/>
</dbReference>
<comment type="caution">
    <text evidence="9">The sequence shown here is derived from an EMBL/GenBank/DDBJ whole genome shotgun (WGS) entry which is preliminary data.</text>
</comment>
<dbReference type="InterPro" id="IPR006379">
    <property type="entry name" value="HAD-SF_hydro_IIB"/>
</dbReference>
<evidence type="ECO:0000256" key="2">
    <source>
        <dbReference type="ARBA" id="ARBA00012536"/>
    </source>
</evidence>
<dbReference type="NCBIfam" id="TIGR01484">
    <property type="entry name" value="HAD-SF-IIB"/>
    <property type="match status" value="1"/>
</dbReference>
<feature type="domain" description="Glycosyltransferase subfamily 4-like N-terminal" evidence="8">
    <location>
        <begin position="26"/>
        <end position="206"/>
    </location>
</feature>
<evidence type="ECO:0000256" key="1">
    <source>
        <dbReference type="ARBA" id="ARBA00006530"/>
    </source>
</evidence>
<protein>
    <recommendedName>
        <fullName evidence="2">sucrose-phosphate synthase</fullName>
        <ecNumber evidence="2">2.4.1.14</ecNumber>
    </recommendedName>
</protein>
<dbReference type="InterPro" id="IPR001296">
    <property type="entry name" value="Glyco_trans_1"/>
</dbReference>
<dbReference type="PANTHER" id="PTHR46039:SF5">
    <property type="entry name" value="SUCROSE-PHOSPHATE SYNTHASE 3-RELATED"/>
    <property type="match status" value="1"/>
</dbReference>
<dbReference type="Pfam" id="PF05116">
    <property type="entry name" value="S6PP"/>
    <property type="match status" value="1"/>
</dbReference>
<keyword evidence="4" id="KW-0808">Transferase</keyword>
<dbReference type="SUPFAM" id="SSF56784">
    <property type="entry name" value="HAD-like"/>
    <property type="match status" value="1"/>
</dbReference>
<dbReference type="PATRIC" id="fig|1581420.6.peg.1248"/>
<dbReference type="AlphaFoldDB" id="A0A0G9MYW2"/>
<evidence type="ECO:0000256" key="4">
    <source>
        <dbReference type="ARBA" id="ARBA00022679"/>
    </source>
</evidence>
<keyword evidence="3" id="KW-0328">Glycosyltransferase</keyword>
<dbReference type="GO" id="GO:0046524">
    <property type="term" value="F:sucrose-phosphate synthase activity"/>
    <property type="evidence" value="ECO:0007669"/>
    <property type="project" value="UniProtKB-EC"/>
</dbReference>
<comment type="catalytic activity">
    <reaction evidence="5">
        <text>beta-D-fructose 6-phosphate + UDP-alpha-D-glucose = sucrose 6(F)-phosphate + UDP + H(+)</text>
        <dbReference type="Rhea" id="RHEA:22172"/>
        <dbReference type="ChEBI" id="CHEBI:15378"/>
        <dbReference type="ChEBI" id="CHEBI:57634"/>
        <dbReference type="ChEBI" id="CHEBI:57723"/>
        <dbReference type="ChEBI" id="CHEBI:58223"/>
        <dbReference type="ChEBI" id="CHEBI:58885"/>
        <dbReference type="EC" id="2.4.1.14"/>
    </reaction>
</comment>
<dbReference type="SFLD" id="SFLDS00003">
    <property type="entry name" value="Haloacid_Dehalogenase"/>
    <property type="match status" value="1"/>
</dbReference>
<dbReference type="EC" id="2.4.1.14" evidence="2"/>
<evidence type="ECO:0000259" key="6">
    <source>
        <dbReference type="Pfam" id="PF00534"/>
    </source>
</evidence>
<dbReference type="GO" id="GO:0016791">
    <property type="term" value="F:phosphatase activity"/>
    <property type="evidence" value="ECO:0007669"/>
    <property type="project" value="UniProtKB-ARBA"/>
</dbReference>
<accession>A0A0G9MYW2</accession>
<evidence type="ECO:0000256" key="5">
    <source>
        <dbReference type="ARBA" id="ARBA00047471"/>
    </source>
</evidence>
<dbReference type="Pfam" id="PF13439">
    <property type="entry name" value="Glyco_transf_4"/>
    <property type="match status" value="1"/>
</dbReference>
<dbReference type="InterPro" id="IPR023214">
    <property type="entry name" value="HAD_sf"/>
</dbReference>
<reference evidence="9 10" key="1">
    <citation type="submission" date="2015-04" db="EMBL/GenBank/DDBJ databases">
        <title>The draft genome sequence of Erythrobacter luteus KA37.</title>
        <authorList>
            <person name="Zhuang L."/>
            <person name="Liu Y."/>
            <person name="Shao Z."/>
        </authorList>
    </citation>
    <scope>NUCLEOTIDE SEQUENCE [LARGE SCALE GENOMIC DNA]</scope>
    <source>
        <strain evidence="9 10">KA37</strain>
    </source>
</reference>
<gene>
    <name evidence="9" type="ORF">AAW00_06175</name>
</gene>
<dbReference type="SUPFAM" id="SSF53756">
    <property type="entry name" value="UDP-Glycosyltransferase/glycogen phosphorylase"/>
    <property type="match status" value="1"/>
</dbReference>
<dbReference type="STRING" id="1581420.AAW00_06175"/>
<dbReference type="Gene3D" id="3.40.50.2000">
    <property type="entry name" value="Glycogen Phosphorylase B"/>
    <property type="match status" value="2"/>
</dbReference>
<evidence type="ECO:0000313" key="10">
    <source>
        <dbReference type="Proteomes" id="UP000053464"/>
    </source>
</evidence>